<sequence>MARRAAPANATPAFFTAPPRRQIADPNESALSRFIREQITAPEKLPGNISIMTGVSVFAAGIFVARTWGDIDRYYPQNGLKAVDTSCCTCISPP</sequence>
<comment type="caution">
    <text evidence="1">The sequence shown here is derived from an EMBL/GenBank/DDBJ whole genome shotgun (WGS) entry which is preliminary data.</text>
</comment>
<dbReference type="GeneID" id="64661602"/>
<dbReference type="RefSeq" id="XP_041224260.1">
    <property type="nucleotide sequence ID" value="XM_041367304.1"/>
</dbReference>
<protein>
    <submittedName>
        <fullName evidence="1">Uncharacterized protein</fullName>
    </submittedName>
</protein>
<dbReference type="Proteomes" id="UP001195769">
    <property type="component" value="Unassembled WGS sequence"/>
</dbReference>
<dbReference type="AlphaFoldDB" id="A0AAD4E567"/>
<evidence type="ECO:0000313" key="1">
    <source>
        <dbReference type="EMBL" id="KAG1898684.1"/>
    </source>
</evidence>
<evidence type="ECO:0000313" key="2">
    <source>
        <dbReference type="Proteomes" id="UP001195769"/>
    </source>
</evidence>
<accession>A0AAD4E567</accession>
<reference evidence="1" key="1">
    <citation type="journal article" date="2020" name="New Phytol.">
        <title>Comparative genomics reveals dynamic genome evolution in host specialist ectomycorrhizal fungi.</title>
        <authorList>
            <person name="Lofgren L.A."/>
            <person name="Nguyen N.H."/>
            <person name="Vilgalys R."/>
            <person name="Ruytinx J."/>
            <person name="Liao H.L."/>
            <person name="Branco S."/>
            <person name="Kuo A."/>
            <person name="LaButti K."/>
            <person name="Lipzen A."/>
            <person name="Andreopoulos W."/>
            <person name="Pangilinan J."/>
            <person name="Riley R."/>
            <person name="Hundley H."/>
            <person name="Na H."/>
            <person name="Barry K."/>
            <person name="Grigoriev I.V."/>
            <person name="Stajich J.E."/>
            <person name="Kennedy P.G."/>
        </authorList>
    </citation>
    <scope>NUCLEOTIDE SEQUENCE</scope>
    <source>
        <strain evidence="1">FC203</strain>
    </source>
</reference>
<name>A0AAD4E567_9AGAM</name>
<proteinExistence type="predicted"/>
<keyword evidence="2" id="KW-1185">Reference proteome</keyword>
<dbReference type="EMBL" id="JABBWK010000037">
    <property type="protein sequence ID" value="KAG1898684.1"/>
    <property type="molecule type" value="Genomic_DNA"/>
</dbReference>
<organism evidence="1 2">
    <name type="scientific">Suillus fuscotomentosus</name>
    <dbReference type="NCBI Taxonomy" id="1912939"/>
    <lineage>
        <taxon>Eukaryota</taxon>
        <taxon>Fungi</taxon>
        <taxon>Dikarya</taxon>
        <taxon>Basidiomycota</taxon>
        <taxon>Agaricomycotina</taxon>
        <taxon>Agaricomycetes</taxon>
        <taxon>Agaricomycetidae</taxon>
        <taxon>Boletales</taxon>
        <taxon>Suillineae</taxon>
        <taxon>Suillaceae</taxon>
        <taxon>Suillus</taxon>
    </lineage>
</organism>
<gene>
    <name evidence="1" type="ORF">F5891DRAFT_1190455</name>
</gene>